<organism evidence="1 2">
    <name type="scientific">Puccinia triticina</name>
    <dbReference type="NCBI Taxonomy" id="208348"/>
    <lineage>
        <taxon>Eukaryota</taxon>
        <taxon>Fungi</taxon>
        <taxon>Dikarya</taxon>
        <taxon>Basidiomycota</taxon>
        <taxon>Pucciniomycotina</taxon>
        <taxon>Pucciniomycetes</taxon>
        <taxon>Pucciniales</taxon>
        <taxon>Pucciniaceae</taxon>
        <taxon>Puccinia</taxon>
    </lineage>
</organism>
<dbReference type="Proteomes" id="UP001164743">
    <property type="component" value="Chromosome 11A"/>
</dbReference>
<proteinExistence type="predicted"/>
<name>A0ABY7CWW2_9BASI</name>
<dbReference type="EMBL" id="CP110431">
    <property type="protein sequence ID" value="WAQ89418.1"/>
    <property type="molecule type" value="Genomic_DNA"/>
</dbReference>
<gene>
    <name evidence="1" type="ORF">PtA15_11A106</name>
</gene>
<sequence length="98" mass="10376">MPDASGHLGKQVEGHGGMKACGRVQVVNTDDGATADEDEPSQPLGIVVLELLLRIFILASKAFGTARTGVVNEDDLVAAARLMKPSAESQPFCRLSWL</sequence>
<dbReference type="RefSeq" id="XP_053024973.1">
    <property type="nucleotide sequence ID" value="XM_053160981.1"/>
</dbReference>
<reference evidence="1" key="1">
    <citation type="submission" date="2022-10" db="EMBL/GenBank/DDBJ databases">
        <title>Puccinia triticina Genome sequencing and assembly.</title>
        <authorList>
            <person name="Li C."/>
        </authorList>
    </citation>
    <scope>NUCLEOTIDE SEQUENCE</scope>
    <source>
        <strain evidence="1">Pt15</strain>
    </source>
</reference>
<evidence type="ECO:0000313" key="2">
    <source>
        <dbReference type="Proteomes" id="UP001164743"/>
    </source>
</evidence>
<keyword evidence="2" id="KW-1185">Reference proteome</keyword>
<evidence type="ECO:0000313" key="1">
    <source>
        <dbReference type="EMBL" id="WAQ89418.1"/>
    </source>
</evidence>
<accession>A0ABY7CWW2</accession>
<protein>
    <submittedName>
        <fullName evidence="1">Uncharacterized protein</fullName>
    </submittedName>
</protein>
<dbReference type="GeneID" id="77801876"/>